<comment type="pathway">
    <text evidence="1 8">Glycan biosynthesis; glycogen biosynthesis.</text>
</comment>
<dbReference type="EC" id="2.4.1.11" evidence="8"/>
<dbReference type="Gene3D" id="3.40.50.2000">
    <property type="entry name" value="Glycogen Phosphorylase B"/>
    <property type="match status" value="2"/>
</dbReference>
<comment type="function">
    <text evidence="6">Glycogen synthase participates in the glycogen biosynthetic process along with glycogenin and glycogen branching enzyme. Extends the primer composed of a few glucose units formed by glycogenin by adding new glucose units to it. In this context, glycogen synthase transfers the glycosyl residue from UDP-Glc to the non-reducing end of alpha-1,4-glucan.</text>
</comment>
<organism evidence="10 11">
    <name type="scientific">Podila verticillata NRRL 6337</name>
    <dbReference type="NCBI Taxonomy" id="1069443"/>
    <lineage>
        <taxon>Eukaryota</taxon>
        <taxon>Fungi</taxon>
        <taxon>Fungi incertae sedis</taxon>
        <taxon>Mucoromycota</taxon>
        <taxon>Mortierellomycotina</taxon>
        <taxon>Mortierellomycetes</taxon>
        <taxon>Mortierellales</taxon>
        <taxon>Mortierellaceae</taxon>
        <taxon>Podila</taxon>
    </lineage>
</organism>
<evidence type="ECO:0000256" key="4">
    <source>
        <dbReference type="ARBA" id="ARBA00022679"/>
    </source>
</evidence>
<evidence type="ECO:0000256" key="7">
    <source>
        <dbReference type="ARBA" id="ARBA00047345"/>
    </source>
</evidence>
<dbReference type="PANTHER" id="PTHR10176:SF3">
    <property type="entry name" value="GLYCOGEN [STARCH] SYNTHASE"/>
    <property type="match status" value="1"/>
</dbReference>
<proteinExistence type="inferred from homology"/>
<evidence type="ECO:0000256" key="9">
    <source>
        <dbReference type="SAM" id="MobiDB-lite"/>
    </source>
</evidence>
<dbReference type="InterPro" id="IPR008631">
    <property type="entry name" value="Glycogen_synth"/>
</dbReference>
<evidence type="ECO:0000256" key="6">
    <source>
        <dbReference type="ARBA" id="ARBA00043883"/>
    </source>
</evidence>
<evidence type="ECO:0000313" key="10">
    <source>
        <dbReference type="EMBL" id="KFH61988.1"/>
    </source>
</evidence>
<dbReference type="GO" id="GO:0005978">
    <property type="term" value="P:glycogen biosynthetic process"/>
    <property type="evidence" value="ECO:0007669"/>
    <property type="project" value="UniProtKB-UniPathway"/>
</dbReference>
<protein>
    <recommendedName>
        <fullName evidence="8">Glycogen [starch] synthase</fullName>
        <ecNumber evidence="8">2.4.1.11</ecNumber>
    </recommendedName>
</protein>
<evidence type="ECO:0000256" key="1">
    <source>
        <dbReference type="ARBA" id="ARBA00004964"/>
    </source>
</evidence>
<dbReference type="FunFam" id="3.40.50.2000:FF:000045">
    <property type="entry name" value="Glycogen [starch] synthase"/>
    <property type="match status" value="1"/>
</dbReference>
<keyword evidence="3 8" id="KW-0328">Glycosyltransferase</keyword>
<evidence type="ECO:0000313" key="11">
    <source>
        <dbReference type="Proteomes" id="UP000243308"/>
    </source>
</evidence>
<sequence length="779" mass="88680">MTMDPPRNVHKPLLFEIAWEVANKVGGIYTVLKSKAPVTSHEYGDRYTMIGPLSYKTAPLEVETLEPDTPELRLTLESMKERGVKFLYGRWLIEGAPKVLLFDTGSVYHKLDEWKGDLWNVAGIPSPPNDHETNEAILFGYLVAWFLGEFVTHEKTSAVIAHFHEWLAGVGIALCRKRHIDVTTIFTTHATLLGRYLCAGSVDFYNNLRNFDVDHEAGKRGIYHRYCIERAATHCCDVFTTVSHITAYEAEHLLKRKPDGVLPNGLNVVKFSAMHEFQNLHAVSKDKIHNFVRGHFYGHYDFDLENTLYFFTAGRYEYRNKGLDMFIESLQRLNEKLKACNSPMTVVAFLITPAETHSFTVETLKGQAVVKQLKETVADIAKRMETRLFEKAARGGDVTTTQFLTNEDQILLKRRTFALKRSTLPPIVTHNMADDDKDPVLNQLRRLSLFNHPSDRVKIVFHPEFLNSNNPLFGLDYEEFVRGCHLGVFPSYYEPWGYTPAECTVMGVPSITTNLSGFGCFMDDNIVDSSEYGIYIVDRRMKSVEESIQQLADQMLMFCQKSRRQRINQRNRTERLSDLLDWKRMGLEYIKARQLALRRAYPDSFDDDYFGLEADPSLLDGGEGDQPSRSRKIPNPRSAPGSPRIRTPKEGVDTDLTFAKMSIHDRERYLQYSTQGHEDDEDMIKIPFRQRQTTHEELLAEGEFEVSQADVEDAQENIAAVGVKAAQQQYRDHPMSEEEGAYYRNSSVNARASAVGSGLNGQYGIRAANGTNGGSVHFK</sequence>
<evidence type="ECO:0000256" key="2">
    <source>
        <dbReference type="ARBA" id="ARBA00010686"/>
    </source>
</evidence>
<evidence type="ECO:0000256" key="3">
    <source>
        <dbReference type="ARBA" id="ARBA00022676"/>
    </source>
</evidence>
<keyword evidence="5 8" id="KW-0320">Glycogen biosynthesis</keyword>
<dbReference type="GO" id="GO:0005737">
    <property type="term" value="C:cytoplasm"/>
    <property type="evidence" value="ECO:0007669"/>
    <property type="project" value="TreeGrafter"/>
</dbReference>
<name>A0A086TJ61_9FUNG</name>
<accession>A0A086TJ61</accession>
<keyword evidence="11" id="KW-1185">Reference proteome</keyword>
<reference evidence="10 11" key="1">
    <citation type="submission" date="2011-02" db="EMBL/GenBank/DDBJ databases">
        <title>The Genome Sequence of Mortierella verticillata NRRL 6337.</title>
        <authorList>
            <consortium name="The Broad Institute Genome Sequencing Platform"/>
            <person name="Russ C."/>
            <person name="Cuomo C."/>
            <person name="Burger G."/>
            <person name="Gray M.W."/>
            <person name="Holland P.W.H."/>
            <person name="King N."/>
            <person name="Lang F.B.F."/>
            <person name="Roger A.J."/>
            <person name="Ruiz-Trillo I."/>
            <person name="Young S.K."/>
            <person name="Zeng Q."/>
            <person name="Gargeya S."/>
            <person name="Alvarado L."/>
            <person name="Berlin A."/>
            <person name="Chapman S.B."/>
            <person name="Chen Z."/>
            <person name="Freedman E."/>
            <person name="Gellesch M."/>
            <person name="Goldberg J."/>
            <person name="Griggs A."/>
            <person name="Gujja S."/>
            <person name="Heilman E."/>
            <person name="Heiman D."/>
            <person name="Howarth C."/>
            <person name="Mehta T."/>
            <person name="Neiman D."/>
            <person name="Pearson M."/>
            <person name="Roberts A."/>
            <person name="Saif S."/>
            <person name="Shea T."/>
            <person name="Shenoy N."/>
            <person name="Sisk P."/>
            <person name="Stolte C."/>
            <person name="Sykes S."/>
            <person name="White J."/>
            <person name="Yandava C."/>
            <person name="Haas B."/>
            <person name="Nusbaum C."/>
            <person name="Birren B."/>
        </authorList>
    </citation>
    <scope>NUCLEOTIDE SEQUENCE [LARGE SCALE GENOMIC DNA]</scope>
    <source>
        <strain evidence="10 11">NRRL 6337</strain>
    </source>
</reference>
<dbReference type="Proteomes" id="UP000243308">
    <property type="component" value="Unassembled WGS sequence"/>
</dbReference>
<dbReference type="GO" id="GO:0004373">
    <property type="term" value="F:alpha-1,4-glucan glucosyltransferase (UDP-glucose donor) activity"/>
    <property type="evidence" value="ECO:0007669"/>
    <property type="project" value="UniProtKB-EC"/>
</dbReference>
<dbReference type="FunFam" id="3.40.50.2000:FF:000014">
    <property type="entry name" value="Glycogen [starch] synthase"/>
    <property type="match status" value="1"/>
</dbReference>
<evidence type="ECO:0000256" key="5">
    <source>
        <dbReference type="ARBA" id="ARBA00023056"/>
    </source>
</evidence>
<dbReference type="OrthoDB" id="6335297at2759"/>
<dbReference type="SUPFAM" id="SSF53756">
    <property type="entry name" value="UDP-Glycosyltransferase/glycogen phosphorylase"/>
    <property type="match status" value="2"/>
</dbReference>
<keyword evidence="4 8" id="KW-0808">Transferase</keyword>
<comment type="similarity">
    <text evidence="2 8">Belongs to the glycosyltransferase 3 family.</text>
</comment>
<dbReference type="AlphaFoldDB" id="A0A086TJ61"/>
<comment type="function">
    <text evidence="8">Transfers the glycosyl residue from UDP-Glc to the non-reducing end of alpha-1,4-glucan.</text>
</comment>
<feature type="region of interest" description="Disordered" evidence="9">
    <location>
        <begin position="616"/>
        <end position="655"/>
    </location>
</feature>
<dbReference type="Gene3D" id="6.10.260.10">
    <property type="match status" value="1"/>
</dbReference>
<dbReference type="UniPathway" id="UPA00164"/>
<dbReference type="Pfam" id="PF05693">
    <property type="entry name" value="Glycogen_syn"/>
    <property type="match status" value="1"/>
</dbReference>
<dbReference type="PANTHER" id="PTHR10176">
    <property type="entry name" value="GLYCOGEN SYNTHASE"/>
    <property type="match status" value="1"/>
</dbReference>
<evidence type="ECO:0000256" key="8">
    <source>
        <dbReference type="RuleBase" id="RU363104"/>
    </source>
</evidence>
<comment type="catalytic activity">
    <reaction evidence="7">
        <text>[(1-&gt;4)-alpha-D-glucosyl](n) + UDP-alpha-D-glucose = [(1-&gt;4)-alpha-D-glucosyl](n+1) + UDP + H(+)</text>
        <dbReference type="Rhea" id="RHEA:18549"/>
        <dbReference type="Rhea" id="RHEA-COMP:9584"/>
        <dbReference type="Rhea" id="RHEA-COMP:9587"/>
        <dbReference type="ChEBI" id="CHEBI:15378"/>
        <dbReference type="ChEBI" id="CHEBI:15444"/>
        <dbReference type="ChEBI" id="CHEBI:58223"/>
        <dbReference type="ChEBI" id="CHEBI:58885"/>
        <dbReference type="EC" id="2.4.1.11"/>
    </reaction>
    <physiologicalReaction direction="left-to-right" evidence="7">
        <dbReference type="Rhea" id="RHEA:18550"/>
    </physiologicalReaction>
</comment>
<dbReference type="EMBL" id="KN042434">
    <property type="protein sequence ID" value="KFH61988.1"/>
    <property type="molecule type" value="Genomic_DNA"/>
</dbReference>
<gene>
    <name evidence="10" type="ORF">MVEG_12142</name>
</gene>